<dbReference type="GO" id="GO:0005730">
    <property type="term" value="C:nucleolus"/>
    <property type="evidence" value="ECO:0007669"/>
    <property type="project" value="UniProtKB-SubCell"/>
</dbReference>
<dbReference type="HOGENOM" id="CLU_1070048_0_0_1"/>
<dbReference type="GO" id="GO:0030687">
    <property type="term" value="C:preribosome, large subunit precursor"/>
    <property type="evidence" value="ECO:0007669"/>
    <property type="project" value="EnsemblFungi"/>
</dbReference>
<dbReference type="GO" id="GO:0000466">
    <property type="term" value="P:maturation of 5.8S rRNA from tricistronic rRNA transcript (SSU-rRNA, 5.8S rRNA, LSU-rRNA)"/>
    <property type="evidence" value="ECO:0007669"/>
    <property type="project" value="EnsemblFungi"/>
</dbReference>
<evidence type="ECO:0000256" key="4">
    <source>
        <dbReference type="ARBA" id="ARBA00022552"/>
    </source>
</evidence>
<reference evidence="6 7" key="1">
    <citation type="journal article" date="2014" name="MBio">
        <title>The Ordospora colligata genome; evolution of extreme reduction in microsporidia and host-to-parasite horizontal gene transfer.</title>
        <authorList>
            <person name="Pombert J.-F."/>
            <person name="Haag K.L."/>
            <person name="Beidas S."/>
            <person name="Ebert D."/>
            <person name="Keeling P.J."/>
        </authorList>
    </citation>
    <scope>NUCLEOTIDE SEQUENCE [LARGE SCALE GENOMIC DNA]</scope>
    <source>
        <strain evidence="6 7">OC4</strain>
    </source>
</reference>
<dbReference type="RefSeq" id="XP_014562891.1">
    <property type="nucleotide sequence ID" value="XM_014707405.1"/>
</dbReference>
<keyword evidence="6" id="KW-0689">Ribosomal protein</keyword>
<keyword evidence="5" id="KW-0539">Nucleus</keyword>
<dbReference type="GO" id="GO:0005840">
    <property type="term" value="C:ribosome"/>
    <property type="evidence" value="ECO:0007669"/>
    <property type="project" value="UniProtKB-KW"/>
</dbReference>
<dbReference type="Proteomes" id="UP000031056">
    <property type="component" value="Unassembled WGS sequence"/>
</dbReference>
<protein>
    <submittedName>
        <fullName evidence="6">Putative ribosomal protein S8</fullName>
    </submittedName>
</protein>
<keyword evidence="3" id="KW-0690">Ribosome biogenesis</keyword>
<evidence type="ECO:0000256" key="1">
    <source>
        <dbReference type="ARBA" id="ARBA00004604"/>
    </source>
</evidence>
<dbReference type="VEuPathDB" id="MicrosporidiaDB:M896_120690"/>
<evidence type="ECO:0000313" key="7">
    <source>
        <dbReference type="Proteomes" id="UP000031056"/>
    </source>
</evidence>
<dbReference type="InterPro" id="IPR022309">
    <property type="entry name" value="Ribosomal_Se8/biogenesis_NSA2"/>
</dbReference>
<proteinExistence type="inferred from homology"/>
<sequence length="258" mass="29687">MPQNDFVERYVKKHGRRLDYELKKYKKERREEKSVQKKARILIGLKAKMFAKKQHAEKIQLKKDLKMKASKQKDVEVKVEHDPLPHFLLDREVNEKARSINDKIKQQRQEKGSKYSVPIPKVHALPEKEVFGVVASGKRNSKHWKRMVTKPCFVGDGFTRKPPKFERFIRPMAMRFKTAHVNYQELNSTFNLKILGVKSNPHSEIYTGLGILTKGTIVEVDVSPLGLVNGAGKIIWGKYAQITNKPENDGCVNAVLLS</sequence>
<dbReference type="GO" id="GO:0000463">
    <property type="term" value="P:maturation of LSU-rRNA from tricistronic rRNA transcript (SSU-rRNA, 5.8S rRNA, LSU-rRNA)"/>
    <property type="evidence" value="ECO:0007669"/>
    <property type="project" value="EnsemblFungi"/>
</dbReference>
<comment type="similarity">
    <text evidence="2">Belongs to the eukaryotic ribosomal protein eS8 family. Ribosome biogenesis protein NSA2 subfamily.</text>
</comment>
<evidence type="ECO:0000256" key="3">
    <source>
        <dbReference type="ARBA" id="ARBA00022517"/>
    </source>
</evidence>
<dbReference type="FunFam" id="2.40.10.310:FF:000001">
    <property type="entry name" value="NSA2, ribosome biogenesis homolog"/>
    <property type="match status" value="1"/>
</dbReference>
<dbReference type="Pfam" id="PF01201">
    <property type="entry name" value="Ribosomal_S8e"/>
    <property type="match status" value="1"/>
</dbReference>
<keyword evidence="7" id="KW-1185">Reference proteome</keyword>
<dbReference type="EMBL" id="JOKQ01000012">
    <property type="protein sequence ID" value="KHN68849.1"/>
    <property type="molecule type" value="Genomic_DNA"/>
</dbReference>
<dbReference type="AlphaFoldDB" id="A0A0B2UI15"/>
<dbReference type="GeneID" id="26262586"/>
<evidence type="ECO:0000256" key="2">
    <source>
        <dbReference type="ARBA" id="ARBA00005424"/>
    </source>
</evidence>
<comment type="caution">
    <text evidence="6">The sequence shown here is derived from an EMBL/GenBank/DDBJ whole genome shotgun (WGS) entry which is preliminary data.</text>
</comment>
<gene>
    <name evidence="6" type="ORF">M896_120690</name>
</gene>
<keyword evidence="4" id="KW-0698">rRNA processing</keyword>
<dbReference type="FunCoup" id="A0A0B2UI15">
    <property type="interactions" value="217"/>
</dbReference>
<evidence type="ECO:0000256" key="5">
    <source>
        <dbReference type="ARBA" id="ARBA00023242"/>
    </source>
</evidence>
<keyword evidence="6" id="KW-0687">Ribonucleoprotein</keyword>
<dbReference type="InParanoid" id="A0A0B2UI15"/>
<dbReference type="PANTHER" id="PTHR12642">
    <property type="entry name" value="RIBOSOME BIOGENESIS PROTEIN NSA2 HOMOLOG"/>
    <property type="match status" value="1"/>
</dbReference>
<accession>A0A0B2UI15</accession>
<comment type="subcellular location">
    <subcellularLocation>
        <location evidence="1">Nucleus</location>
        <location evidence="1">Nucleolus</location>
    </subcellularLocation>
</comment>
<name>A0A0B2UI15_9MICR</name>
<dbReference type="OrthoDB" id="1847590at2759"/>
<organism evidence="6 7">
    <name type="scientific">Ordospora colligata OC4</name>
    <dbReference type="NCBI Taxonomy" id="1354746"/>
    <lineage>
        <taxon>Eukaryota</taxon>
        <taxon>Fungi</taxon>
        <taxon>Fungi incertae sedis</taxon>
        <taxon>Microsporidia</taxon>
        <taxon>Ordosporidae</taxon>
        <taxon>Ordospora</taxon>
    </lineage>
</organism>
<dbReference type="STRING" id="1354746.A0A0B2UI15"/>
<dbReference type="InterPro" id="IPR039411">
    <property type="entry name" value="NSA2_fam"/>
</dbReference>
<dbReference type="Gene3D" id="2.40.10.310">
    <property type="match status" value="1"/>
</dbReference>
<evidence type="ECO:0000313" key="6">
    <source>
        <dbReference type="EMBL" id="KHN68849.1"/>
    </source>
</evidence>